<accession>A0A380KVS4</accession>
<dbReference type="InterPro" id="IPR011991">
    <property type="entry name" value="ArsR-like_HTH"/>
</dbReference>
<keyword evidence="1" id="KW-0238">DNA-binding</keyword>
<keyword evidence="3" id="KW-1185">Reference proteome</keyword>
<name>A0A380KVS4_9STRE</name>
<dbReference type="EMBL" id="UHFR01000005">
    <property type="protein sequence ID" value="SUN75838.1"/>
    <property type="molecule type" value="Genomic_DNA"/>
</dbReference>
<dbReference type="RefSeq" id="WP_018372418.1">
    <property type="nucleotide sequence ID" value="NZ_UHFR01000005.1"/>
</dbReference>
<dbReference type="PROSITE" id="PS51197">
    <property type="entry name" value="HTH_RRF2_2"/>
    <property type="match status" value="1"/>
</dbReference>
<dbReference type="GO" id="GO:0003700">
    <property type="term" value="F:DNA-binding transcription factor activity"/>
    <property type="evidence" value="ECO:0007669"/>
    <property type="project" value="TreeGrafter"/>
</dbReference>
<evidence type="ECO:0000313" key="2">
    <source>
        <dbReference type="EMBL" id="SUN75838.1"/>
    </source>
</evidence>
<dbReference type="PANTHER" id="PTHR33221">
    <property type="entry name" value="WINGED HELIX-TURN-HELIX TRANSCRIPTIONAL REGULATOR, RRF2 FAMILY"/>
    <property type="match status" value="1"/>
</dbReference>
<gene>
    <name evidence="2" type="primary">nsrR_1</name>
    <name evidence="2" type="ORF">NCTC13765_00278</name>
</gene>
<organism evidence="2 3">
    <name type="scientific">Streptococcus massiliensis</name>
    <dbReference type="NCBI Taxonomy" id="313439"/>
    <lineage>
        <taxon>Bacteria</taxon>
        <taxon>Bacillati</taxon>
        <taxon>Bacillota</taxon>
        <taxon>Bacilli</taxon>
        <taxon>Lactobacillales</taxon>
        <taxon>Streptococcaceae</taxon>
        <taxon>Streptococcus</taxon>
    </lineage>
</organism>
<proteinExistence type="predicted"/>
<dbReference type="InterPro" id="IPR000944">
    <property type="entry name" value="Tscrpt_reg_Rrf2"/>
</dbReference>
<dbReference type="PANTHER" id="PTHR33221:SF9">
    <property type="entry name" value="RRF2 FAMILY PROTEIN"/>
    <property type="match status" value="1"/>
</dbReference>
<dbReference type="InterPro" id="IPR036390">
    <property type="entry name" value="WH_DNA-bd_sf"/>
</dbReference>
<dbReference type="NCBIfam" id="TIGR00738">
    <property type="entry name" value="rrf2_super"/>
    <property type="match status" value="1"/>
</dbReference>
<dbReference type="GO" id="GO:0005829">
    <property type="term" value="C:cytosol"/>
    <property type="evidence" value="ECO:0007669"/>
    <property type="project" value="TreeGrafter"/>
</dbReference>
<dbReference type="InterPro" id="IPR036388">
    <property type="entry name" value="WH-like_DNA-bd_sf"/>
</dbReference>
<dbReference type="Proteomes" id="UP000254634">
    <property type="component" value="Unassembled WGS sequence"/>
</dbReference>
<dbReference type="CDD" id="cd00090">
    <property type="entry name" value="HTH_ARSR"/>
    <property type="match status" value="1"/>
</dbReference>
<dbReference type="OrthoDB" id="9808360at2"/>
<dbReference type="PROSITE" id="PS01332">
    <property type="entry name" value="HTH_RRF2_1"/>
    <property type="match status" value="1"/>
</dbReference>
<evidence type="ECO:0000256" key="1">
    <source>
        <dbReference type="ARBA" id="ARBA00023125"/>
    </source>
</evidence>
<dbReference type="Pfam" id="PF02082">
    <property type="entry name" value="Rrf2"/>
    <property type="match status" value="1"/>
</dbReference>
<dbReference type="Gene3D" id="1.10.10.10">
    <property type="entry name" value="Winged helix-like DNA-binding domain superfamily/Winged helix DNA-binding domain"/>
    <property type="match status" value="1"/>
</dbReference>
<dbReference type="AlphaFoldDB" id="A0A380KVS4"/>
<dbReference type="GO" id="GO:0003677">
    <property type="term" value="F:DNA binding"/>
    <property type="evidence" value="ECO:0007669"/>
    <property type="project" value="UniProtKB-KW"/>
</dbReference>
<dbReference type="SUPFAM" id="SSF46785">
    <property type="entry name" value="Winged helix' DNA-binding domain"/>
    <property type="match status" value="1"/>
</dbReference>
<evidence type="ECO:0000313" key="3">
    <source>
        <dbReference type="Proteomes" id="UP000254634"/>
    </source>
</evidence>
<dbReference type="STRING" id="1123307.GCA_000380065_01703"/>
<dbReference type="InterPro" id="IPR030489">
    <property type="entry name" value="TR_Rrf2-type_CS"/>
</dbReference>
<reference evidence="2" key="1">
    <citation type="submission" date="2018-06" db="EMBL/GenBank/DDBJ databases">
        <authorList>
            <consortium name="Pathogen Informatics"/>
            <person name="Doyle S."/>
        </authorList>
    </citation>
    <scope>NUCLEOTIDE SEQUENCE [LARGE SCALE GENOMIC DNA]</scope>
    <source>
        <strain evidence="2">NCTC13765</strain>
    </source>
</reference>
<protein>
    <submittedName>
        <fullName evidence="2">Transcriptional regulator</fullName>
    </submittedName>
</protein>
<sequence>MEFSKGSDYALHSLQYLIKHQDRHPIRVSEIAEYLDISPTYLSKILTSLTKSGYLSAGSGAKGGYSLIPNWEEISFYDVITAIEGDKHSLFDSFNHGSQCQIFKIFSNVEKEIETVLKKPTLKDLVR</sequence>